<evidence type="ECO:0000313" key="1">
    <source>
        <dbReference type="EMBL" id="KAE9446344.1"/>
    </source>
</evidence>
<dbReference type="EMBL" id="QEFC01003773">
    <property type="protein sequence ID" value="KAE9446344.1"/>
    <property type="molecule type" value="Genomic_DNA"/>
</dbReference>
<dbReference type="Proteomes" id="UP000428333">
    <property type="component" value="Linkage Group LG13"/>
</dbReference>
<keyword evidence="2" id="KW-1185">Reference proteome</keyword>
<sequence length="520" mass="56358">MVVMGMYGGGGIPVVKRWTTVVMLGVVIYGGTRLVFSVTTGGGDGEMVRSGRRGEELIGGGDGRLVVVPRLVVMRILGGDGSCGEMLGGGGRIDRPLLGRTQQGSTDFSVFGSIFLRLVQSMSDPPLEITWFYSATTFHSSVKSVAAVKDLFQLLVSCSNPYSGSKKVAVLAPVVSELYYIVVDCLGKGLGLKGEVEGLIEVVVSYILLCCSNSFEEWGNGSGNLTGGFVDLIRVWSVGRVGERREFGDDLRVFFPLVSGEVRSEVSAGCGAGYVAGIVMVEAFLLRLCLKFGSGVSGEELQKDMQHWAVQTITGFQNGCFFDMLLRMLLEPGLPVTTILVSTGDCLKSVALTWLLVVDKAVQFAREICDQTRAISYIDAFSKSCLPNQLIKWFTNQTGLEDKISLPNASTPKALISELFHSSMFPLFGILVHLKGQNIVDEDQEMADLLDDAFAPAACMGHAMSAGRIRKRKEGRADDWETRFKLAKFDYPQDSVVETRLTCCDDNLNGGNDVKIQSMV</sequence>
<protein>
    <submittedName>
        <fullName evidence="1">Uncharacterized protein</fullName>
    </submittedName>
</protein>
<accession>A0A6A4KQI7</accession>
<reference evidence="1 2" key="1">
    <citation type="journal article" date="2019" name="Genome Biol. Evol.">
        <title>The Rhododendron genome and chromosomal organization provide insight into shared whole-genome duplications across the heath family (Ericaceae).</title>
        <authorList>
            <person name="Soza V.L."/>
            <person name="Lindsley D."/>
            <person name="Waalkes A."/>
            <person name="Ramage E."/>
            <person name="Patwardhan R.P."/>
            <person name="Burton J.N."/>
            <person name="Adey A."/>
            <person name="Kumar A."/>
            <person name="Qiu R."/>
            <person name="Shendure J."/>
            <person name="Hall B."/>
        </authorList>
    </citation>
    <scope>NUCLEOTIDE SEQUENCE [LARGE SCALE GENOMIC DNA]</scope>
    <source>
        <strain evidence="1">RSF 1966-606</strain>
    </source>
</reference>
<dbReference type="PANTHER" id="PTHR35505:SF1">
    <property type="entry name" value="SNF2 DOMAIN PROTEIN"/>
    <property type="match status" value="1"/>
</dbReference>
<organism evidence="1 2">
    <name type="scientific">Rhododendron williamsianum</name>
    <dbReference type="NCBI Taxonomy" id="262921"/>
    <lineage>
        <taxon>Eukaryota</taxon>
        <taxon>Viridiplantae</taxon>
        <taxon>Streptophyta</taxon>
        <taxon>Embryophyta</taxon>
        <taxon>Tracheophyta</taxon>
        <taxon>Spermatophyta</taxon>
        <taxon>Magnoliopsida</taxon>
        <taxon>eudicotyledons</taxon>
        <taxon>Gunneridae</taxon>
        <taxon>Pentapetalae</taxon>
        <taxon>asterids</taxon>
        <taxon>Ericales</taxon>
        <taxon>Ericaceae</taxon>
        <taxon>Ericoideae</taxon>
        <taxon>Rhodoreae</taxon>
        <taxon>Rhododendron</taxon>
    </lineage>
</organism>
<dbReference type="OrthoDB" id="1660458at2759"/>
<dbReference type="AlphaFoldDB" id="A0A6A4KQI7"/>
<feature type="non-terminal residue" evidence="1">
    <location>
        <position position="1"/>
    </location>
</feature>
<evidence type="ECO:0000313" key="2">
    <source>
        <dbReference type="Proteomes" id="UP000428333"/>
    </source>
</evidence>
<comment type="caution">
    <text evidence="1">The sequence shown here is derived from an EMBL/GenBank/DDBJ whole genome shotgun (WGS) entry which is preliminary data.</text>
</comment>
<gene>
    <name evidence="1" type="ORF">C3L33_21762</name>
</gene>
<proteinExistence type="predicted"/>
<name>A0A6A4KQI7_9ERIC</name>
<dbReference type="PANTHER" id="PTHR35505">
    <property type="entry name" value="OS01G0600300 PROTEIN"/>
    <property type="match status" value="1"/>
</dbReference>